<evidence type="ECO:0000313" key="4">
    <source>
        <dbReference type="Proteomes" id="UP001437256"/>
    </source>
</evidence>
<evidence type="ECO:0000256" key="1">
    <source>
        <dbReference type="SAM" id="MobiDB-lite"/>
    </source>
</evidence>
<name>A0ABR2ZZD3_9AGAR</name>
<organism evidence="3 4">
    <name type="scientific">Marasmius tenuissimus</name>
    <dbReference type="NCBI Taxonomy" id="585030"/>
    <lineage>
        <taxon>Eukaryota</taxon>
        <taxon>Fungi</taxon>
        <taxon>Dikarya</taxon>
        <taxon>Basidiomycota</taxon>
        <taxon>Agaricomycotina</taxon>
        <taxon>Agaricomycetes</taxon>
        <taxon>Agaricomycetidae</taxon>
        <taxon>Agaricales</taxon>
        <taxon>Marasmiineae</taxon>
        <taxon>Marasmiaceae</taxon>
        <taxon>Marasmius</taxon>
    </lineage>
</organism>
<sequence>MLSKTIIAGIYGASFALAAPLFSRQTRIDEQATAEAQQRDDTATRAFTASEIKTADGQCLSVDPLGGDFRQNLIPIQVATCDGSDSQKWDVITAGKHNNQPGNALVVSSLINGCLNFDPRRAAGNQVLLFSCGGRADGGGQTTDSQLFPFDGSDGPLALTPKNSQNKVCITVKGGKLDQGNCDPNAASNDQLFTIGGTAAQNPAPPTPPNNSGAGNGNDNGNGESNESTESADCQATVTVTVPASTVTSTSPTTGDAQTTGAATASQAPASTTASAARPTGTTRIDEAATEEAHVRDDTATRAFSSVQVKTSDGQCLGVDPLAGDFRQNLIPVTVGACDGTANQKFDVITKGKHNNVAGAALVVSSLTQGCLNFDDRRAEGNKVLLFSCGGRADGGGQVTNSQLFTFDEANKNAAIPLAPQNAKTSCMVNKNGLLDIAQCDNAGDQLFSFVA</sequence>
<reference evidence="3 4" key="1">
    <citation type="submission" date="2024-05" db="EMBL/GenBank/DDBJ databases">
        <title>A draft genome resource for the thread blight pathogen Marasmius tenuissimus strain MS-2.</title>
        <authorList>
            <person name="Yulfo-Soto G.E."/>
            <person name="Baruah I.K."/>
            <person name="Amoako-Attah I."/>
            <person name="Bukari Y."/>
            <person name="Meinhardt L.W."/>
            <person name="Bailey B.A."/>
            <person name="Cohen S.P."/>
        </authorList>
    </citation>
    <scope>NUCLEOTIDE SEQUENCE [LARGE SCALE GENOMIC DNA]</scope>
    <source>
        <strain evidence="3 4">MS-2</strain>
    </source>
</reference>
<feature type="domain" description="Ricin B lectin" evidence="2">
    <location>
        <begin position="44"/>
        <end position="196"/>
    </location>
</feature>
<evidence type="ECO:0000313" key="3">
    <source>
        <dbReference type="EMBL" id="KAL0066421.1"/>
    </source>
</evidence>
<dbReference type="SMART" id="SM00458">
    <property type="entry name" value="RICIN"/>
    <property type="match status" value="2"/>
</dbReference>
<evidence type="ECO:0000259" key="2">
    <source>
        <dbReference type="SMART" id="SM00458"/>
    </source>
</evidence>
<feature type="compositionally biased region" description="Low complexity" evidence="1">
    <location>
        <begin position="221"/>
        <end position="283"/>
    </location>
</feature>
<feature type="domain" description="Ricin B lectin" evidence="2">
    <location>
        <begin position="305"/>
        <end position="451"/>
    </location>
</feature>
<dbReference type="InterPro" id="IPR000772">
    <property type="entry name" value="Ricin_B_lectin"/>
</dbReference>
<dbReference type="CDD" id="cd00161">
    <property type="entry name" value="beta-trefoil_Ricin-like"/>
    <property type="match status" value="2"/>
</dbReference>
<dbReference type="Gene3D" id="2.80.10.50">
    <property type="match status" value="2"/>
</dbReference>
<protein>
    <recommendedName>
        <fullName evidence="2">Ricin B lectin domain-containing protein</fullName>
    </recommendedName>
</protein>
<accession>A0ABR2ZZD3</accession>
<dbReference type="InterPro" id="IPR035992">
    <property type="entry name" value="Ricin_B-like_lectins"/>
</dbReference>
<dbReference type="Proteomes" id="UP001437256">
    <property type="component" value="Unassembled WGS sequence"/>
</dbReference>
<dbReference type="EMBL" id="JBBXMP010000035">
    <property type="protein sequence ID" value="KAL0066421.1"/>
    <property type="molecule type" value="Genomic_DNA"/>
</dbReference>
<feature type="region of interest" description="Disordered" evidence="1">
    <location>
        <begin position="196"/>
        <end position="285"/>
    </location>
</feature>
<dbReference type="SUPFAM" id="SSF50370">
    <property type="entry name" value="Ricin B-like lectins"/>
    <property type="match status" value="2"/>
</dbReference>
<dbReference type="PROSITE" id="PS50231">
    <property type="entry name" value="RICIN_B_LECTIN"/>
    <property type="match status" value="2"/>
</dbReference>
<keyword evidence="4" id="KW-1185">Reference proteome</keyword>
<comment type="caution">
    <text evidence="3">The sequence shown here is derived from an EMBL/GenBank/DDBJ whole genome shotgun (WGS) entry which is preliminary data.</text>
</comment>
<gene>
    <name evidence="3" type="ORF">AAF712_006463</name>
</gene>
<proteinExistence type="predicted"/>